<sequence>MCDSDDPGDNGPSGMDLTGFLFGNIDESGQLEDDGLLDDINKGEAQIILETVTDTQDDKKEDPLGDCPQTEEVITNWTNDNVYEQTVQNDDGLDTPLAAMLPSKYANVDVTELFPDFRPDKVSGLSRFLPQIWRGVKKRRRRKRSGSTSSDTPPLSSENQEAYGGKPTRVIRQLVTERGRQVSTSGACALALWTGSSVV</sequence>
<dbReference type="GO" id="GO:0004402">
    <property type="term" value="F:histone acetyltransferase activity"/>
    <property type="evidence" value="ECO:0007669"/>
    <property type="project" value="InterPro"/>
</dbReference>
<evidence type="ECO:0000256" key="1">
    <source>
        <dbReference type="ARBA" id="ARBA00023015"/>
    </source>
</evidence>
<evidence type="ECO:0000256" key="2">
    <source>
        <dbReference type="ARBA" id="ARBA00023163"/>
    </source>
</evidence>
<keyword evidence="2" id="KW-0804">Transcription</keyword>
<feature type="compositionally biased region" description="Polar residues" evidence="3">
    <location>
        <begin position="146"/>
        <end position="160"/>
    </location>
</feature>
<name>A0A0L7KW88_OPEBR</name>
<protein>
    <submittedName>
        <fullName evidence="5">Transcription initiation factor TFIID subunit 1</fullName>
    </submittedName>
</protein>
<feature type="region of interest" description="Disordered" evidence="3">
    <location>
        <begin position="139"/>
        <end position="168"/>
    </location>
</feature>
<feature type="region of interest" description="Disordered" evidence="3">
    <location>
        <begin position="1"/>
        <end position="21"/>
    </location>
</feature>
<dbReference type="InterPro" id="IPR040240">
    <property type="entry name" value="TAF1"/>
</dbReference>
<keyword evidence="6" id="KW-1185">Reference proteome</keyword>
<dbReference type="Gene3D" id="1.10.1100.10">
    <property type="entry name" value="TAFII-230 TBP-binding domain"/>
    <property type="match status" value="1"/>
</dbReference>
<reference evidence="5 6" key="1">
    <citation type="journal article" date="2015" name="Genome Biol. Evol.">
        <title>The genome of winter moth (Operophtera brumata) provides a genomic perspective on sexual dimorphism and phenology.</title>
        <authorList>
            <person name="Derks M.F."/>
            <person name="Smit S."/>
            <person name="Salis L."/>
            <person name="Schijlen E."/>
            <person name="Bossers A."/>
            <person name="Mateman C."/>
            <person name="Pijl A.S."/>
            <person name="de Ridder D."/>
            <person name="Groenen M.A."/>
            <person name="Visser M.E."/>
            <person name="Megens H.J."/>
        </authorList>
    </citation>
    <scope>NUCLEOTIDE SEQUENCE [LARGE SCALE GENOMIC DNA]</scope>
    <source>
        <strain evidence="5">WM2013NL</strain>
        <tissue evidence="5">Head and thorax</tissue>
    </source>
</reference>
<dbReference type="SUPFAM" id="SSF47055">
    <property type="entry name" value="TAF(II)230 TBP-binding fragment"/>
    <property type="match status" value="1"/>
</dbReference>
<dbReference type="STRING" id="104452.A0A0L7KW88"/>
<organism evidence="5 6">
    <name type="scientific">Operophtera brumata</name>
    <name type="common">Winter moth</name>
    <name type="synonym">Phalaena brumata</name>
    <dbReference type="NCBI Taxonomy" id="104452"/>
    <lineage>
        <taxon>Eukaryota</taxon>
        <taxon>Metazoa</taxon>
        <taxon>Ecdysozoa</taxon>
        <taxon>Arthropoda</taxon>
        <taxon>Hexapoda</taxon>
        <taxon>Insecta</taxon>
        <taxon>Pterygota</taxon>
        <taxon>Neoptera</taxon>
        <taxon>Endopterygota</taxon>
        <taxon>Lepidoptera</taxon>
        <taxon>Glossata</taxon>
        <taxon>Ditrysia</taxon>
        <taxon>Geometroidea</taxon>
        <taxon>Geometridae</taxon>
        <taxon>Larentiinae</taxon>
        <taxon>Operophtera</taxon>
    </lineage>
</organism>
<keyword evidence="5" id="KW-0648">Protein biosynthesis</keyword>
<keyword evidence="1" id="KW-0805">Transcription regulation</keyword>
<evidence type="ECO:0000259" key="4">
    <source>
        <dbReference type="Pfam" id="PF09247"/>
    </source>
</evidence>
<dbReference type="InterPro" id="IPR009067">
    <property type="entry name" value="TAF_II_230-bd"/>
</dbReference>
<dbReference type="InterPro" id="IPR036741">
    <property type="entry name" value="TAFII-230_TBP-bd_sf"/>
</dbReference>
<accession>A0A0L7KW88</accession>
<dbReference type="GO" id="GO:0003743">
    <property type="term" value="F:translation initiation factor activity"/>
    <property type="evidence" value="ECO:0007669"/>
    <property type="project" value="UniProtKB-KW"/>
</dbReference>
<dbReference type="GO" id="GO:0005669">
    <property type="term" value="C:transcription factor TFIID complex"/>
    <property type="evidence" value="ECO:0007669"/>
    <property type="project" value="InterPro"/>
</dbReference>
<comment type="caution">
    <text evidence="5">The sequence shown here is derived from an EMBL/GenBank/DDBJ whole genome shotgun (WGS) entry which is preliminary data.</text>
</comment>
<feature type="domain" description="TAFII-230 TBP-binding" evidence="4">
    <location>
        <begin position="4"/>
        <end position="40"/>
    </location>
</feature>
<dbReference type="Pfam" id="PF09247">
    <property type="entry name" value="TBP-binding"/>
    <property type="match status" value="1"/>
</dbReference>
<evidence type="ECO:0000313" key="5">
    <source>
        <dbReference type="EMBL" id="KOB67304.1"/>
    </source>
</evidence>
<dbReference type="PANTHER" id="PTHR13900:SF0">
    <property type="entry name" value="TRANSCRIPTION INITIATION FACTOR TFIID SUBUNIT 1"/>
    <property type="match status" value="1"/>
</dbReference>
<proteinExistence type="predicted"/>
<dbReference type="AlphaFoldDB" id="A0A0L7KW88"/>
<gene>
    <name evidence="5" type="ORF">OBRU01_19994</name>
</gene>
<dbReference type="GO" id="GO:0016251">
    <property type="term" value="F:RNA polymerase II general transcription initiation factor activity"/>
    <property type="evidence" value="ECO:0007669"/>
    <property type="project" value="InterPro"/>
</dbReference>
<keyword evidence="5" id="KW-0396">Initiation factor</keyword>
<dbReference type="Proteomes" id="UP000037510">
    <property type="component" value="Unassembled WGS sequence"/>
</dbReference>
<dbReference type="GO" id="GO:0017025">
    <property type="term" value="F:TBP-class protein binding"/>
    <property type="evidence" value="ECO:0007669"/>
    <property type="project" value="InterPro"/>
</dbReference>
<dbReference type="EMBL" id="JTDY01005164">
    <property type="protein sequence ID" value="KOB67304.1"/>
    <property type="molecule type" value="Genomic_DNA"/>
</dbReference>
<dbReference type="GO" id="GO:0051123">
    <property type="term" value="P:RNA polymerase II preinitiation complex assembly"/>
    <property type="evidence" value="ECO:0007669"/>
    <property type="project" value="TreeGrafter"/>
</dbReference>
<dbReference type="PANTHER" id="PTHR13900">
    <property type="entry name" value="TRANSCRIPTION INITIATION FACTOR TFIID"/>
    <property type="match status" value="1"/>
</dbReference>
<evidence type="ECO:0000313" key="6">
    <source>
        <dbReference type="Proteomes" id="UP000037510"/>
    </source>
</evidence>
<evidence type="ECO:0000256" key="3">
    <source>
        <dbReference type="SAM" id="MobiDB-lite"/>
    </source>
</evidence>